<protein>
    <recommendedName>
        <fullName evidence="4">Secreted protein</fullName>
    </recommendedName>
</protein>
<feature type="signal peptide" evidence="1">
    <location>
        <begin position="1"/>
        <end position="20"/>
    </location>
</feature>
<evidence type="ECO:0000256" key="1">
    <source>
        <dbReference type="SAM" id="SignalP"/>
    </source>
</evidence>
<evidence type="ECO:0000313" key="3">
    <source>
        <dbReference type="Proteomes" id="UP001497497"/>
    </source>
</evidence>
<gene>
    <name evidence="2" type="ORF">GSLYS_00007196001</name>
</gene>
<evidence type="ECO:0000313" key="2">
    <source>
        <dbReference type="EMBL" id="CAL1533178.1"/>
    </source>
</evidence>
<feature type="chain" id="PRO_5043763397" description="Secreted protein" evidence="1">
    <location>
        <begin position="21"/>
        <end position="212"/>
    </location>
</feature>
<proteinExistence type="predicted"/>
<evidence type="ECO:0008006" key="4">
    <source>
        <dbReference type="Google" id="ProtNLM"/>
    </source>
</evidence>
<accession>A0AAV2HGS7</accession>
<dbReference type="Proteomes" id="UP001497497">
    <property type="component" value="Unassembled WGS sequence"/>
</dbReference>
<keyword evidence="1" id="KW-0732">Signal</keyword>
<reference evidence="2 3" key="1">
    <citation type="submission" date="2024-04" db="EMBL/GenBank/DDBJ databases">
        <authorList>
            <consortium name="Genoscope - CEA"/>
            <person name="William W."/>
        </authorList>
    </citation>
    <scope>NUCLEOTIDE SEQUENCE [LARGE SCALE GENOMIC DNA]</scope>
</reference>
<organism evidence="2 3">
    <name type="scientific">Lymnaea stagnalis</name>
    <name type="common">Great pond snail</name>
    <name type="synonym">Helix stagnalis</name>
    <dbReference type="NCBI Taxonomy" id="6523"/>
    <lineage>
        <taxon>Eukaryota</taxon>
        <taxon>Metazoa</taxon>
        <taxon>Spiralia</taxon>
        <taxon>Lophotrochozoa</taxon>
        <taxon>Mollusca</taxon>
        <taxon>Gastropoda</taxon>
        <taxon>Heterobranchia</taxon>
        <taxon>Euthyneura</taxon>
        <taxon>Panpulmonata</taxon>
        <taxon>Hygrophila</taxon>
        <taxon>Lymnaeoidea</taxon>
        <taxon>Lymnaeidae</taxon>
        <taxon>Lymnaea</taxon>
    </lineage>
</organism>
<sequence length="212" mass="23782">MIFSVLTAAFLAIVSSNTLADSLDESVVRGSRAWSPPELTKLSKYWKAFAKRRVEALDRCERRLFLYVGRRKMAQGALVSVARRNAAAEQTDIKSAQEETRATEASLATCVNQTIELQKNDTFYKDYKLLTTDVQRLTDKVTSCTEAGGTVTPTVVRREVDAPVDDQVVPPSSPQMQRVFDNVKRKKDIKLAEKTECFASLGIPRNFPFQLE</sequence>
<name>A0AAV2HGS7_LYMST</name>
<dbReference type="AlphaFoldDB" id="A0AAV2HGS7"/>
<keyword evidence="3" id="KW-1185">Reference proteome</keyword>
<comment type="caution">
    <text evidence="2">The sequence shown here is derived from an EMBL/GenBank/DDBJ whole genome shotgun (WGS) entry which is preliminary data.</text>
</comment>
<dbReference type="EMBL" id="CAXITT010000136">
    <property type="protein sequence ID" value="CAL1533178.1"/>
    <property type="molecule type" value="Genomic_DNA"/>
</dbReference>